<organism evidence="1 2">
    <name type="scientific">Methanolobus chelungpuianus</name>
    <dbReference type="NCBI Taxonomy" id="502115"/>
    <lineage>
        <taxon>Archaea</taxon>
        <taxon>Methanobacteriati</taxon>
        <taxon>Methanobacteriota</taxon>
        <taxon>Stenosarchaea group</taxon>
        <taxon>Methanomicrobia</taxon>
        <taxon>Methanosarcinales</taxon>
        <taxon>Methanosarcinaceae</taxon>
        <taxon>Methanolobus</taxon>
    </lineage>
</organism>
<dbReference type="CDD" id="cd04645">
    <property type="entry name" value="LbH_gamma_CA_like"/>
    <property type="match status" value="1"/>
</dbReference>
<dbReference type="Pfam" id="PF00132">
    <property type="entry name" value="Hexapep"/>
    <property type="match status" value="1"/>
</dbReference>
<dbReference type="Gene3D" id="2.160.10.10">
    <property type="entry name" value="Hexapeptide repeat proteins"/>
    <property type="match status" value="1"/>
</dbReference>
<dbReference type="InterPro" id="IPR011004">
    <property type="entry name" value="Trimer_LpxA-like_sf"/>
</dbReference>
<dbReference type="PANTHER" id="PTHR13061">
    <property type="entry name" value="DYNACTIN SUBUNIT P25"/>
    <property type="match status" value="1"/>
</dbReference>
<accession>A0AAE3H9U6</accession>
<evidence type="ECO:0000313" key="1">
    <source>
        <dbReference type="EMBL" id="MCQ6962636.1"/>
    </source>
</evidence>
<dbReference type="InterPro" id="IPR001451">
    <property type="entry name" value="Hexapep"/>
</dbReference>
<evidence type="ECO:0000313" key="2">
    <source>
        <dbReference type="Proteomes" id="UP001206983"/>
    </source>
</evidence>
<sequence>MIRQFRSKTPLIAHTAFIAESAEIIGDVQIGDFSSVWFNAVVRGDMGSIIIGKATSIQDSVVIHTDPSLQVEIKDNVTIGHGAVLHGCSIGNNVLVGMNATVLNGAVIGDHSIIGANAVVSPGKVFPEGSVILGIPGKLNRQVTEREKEHIQENAASYVELSQSYKRMSQE</sequence>
<dbReference type="AlphaFoldDB" id="A0AAE3H9U6"/>
<reference evidence="1 2" key="1">
    <citation type="journal article" date="2011" name="Appl. Environ. Microbiol.">
        <title>Methanogenic archaea isolated from Taiwan's Chelungpu fault.</title>
        <authorList>
            <person name="Wu S.Y."/>
            <person name="Lai M.C."/>
        </authorList>
    </citation>
    <scope>NUCLEOTIDE SEQUENCE [LARGE SCALE GENOMIC DNA]</scope>
    <source>
        <strain evidence="1 2">St545Mb</strain>
    </source>
</reference>
<dbReference type="RefSeq" id="WP_256622445.1">
    <property type="nucleotide sequence ID" value="NZ_JTEO01000004.1"/>
</dbReference>
<dbReference type="EMBL" id="JTEO01000004">
    <property type="protein sequence ID" value="MCQ6962636.1"/>
    <property type="molecule type" value="Genomic_DNA"/>
</dbReference>
<dbReference type="InterPro" id="IPR050484">
    <property type="entry name" value="Transf_Hexapept/Carb_Anhydrase"/>
</dbReference>
<dbReference type="PANTHER" id="PTHR13061:SF29">
    <property type="entry name" value="GAMMA CARBONIC ANHYDRASE-LIKE 1, MITOCHONDRIAL-RELATED"/>
    <property type="match status" value="1"/>
</dbReference>
<protein>
    <submittedName>
        <fullName evidence="1">Acetyltransferase</fullName>
    </submittedName>
</protein>
<keyword evidence="2" id="KW-1185">Reference proteome</keyword>
<proteinExistence type="predicted"/>
<name>A0AAE3H9U6_9EURY</name>
<dbReference type="InterPro" id="IPR047324">
    <property type="entry name" value="LbH_gamma_CA-like"/>
</dbReference>
<comment type="caution">
    <text evidence="1">The sequence shown here is derived from an EMBL/GenBank/DDBJ whole genome shotgun (WGS) entry which is preliminary data.</text>
</comment>
<dbReference type="SUPFAM" id="SSF51161">
    <property type="entry name" value="Trimeric LpxA-like enzymes"/>
    <property type="match status" value="1"/>
</dbReference>
<dbReference type="Proteomes" id="UP001206983">
    <property type="component" value="Unassembled WGS sequence"/>
</dbReference>
<gene>
    <name evidence="1" type="ORF">PV02_05795</name>
</gene>